<dbReference type="InterPro" id="IPR019797">
    <property type="entry name" value="Glutamate_5-kinase_CS"/>
</dbReference>
<comment type="pathway">
    <text evidence="8">Amino-acid biosynthesis; L-proline biosynthesis; L-glutamate 5-semialdehyde from L-glutamate: step 1/2.</text>
</comment>
<feature type="binding site" evidence="8">
    <location>
        <position position="146"/>
    </location>
    <ligand>
        <name>substrate</name>
    </ligand>
</feature>
<evidence type="ECO:0000313" key="11">
    <source>
        <dbReference type="Proteomes" id="UP000242705"/>
    </source>
</evidence>
<dbReference type="EMBL" id="PXYX01000012">
    <property type="protein sequence ID" value="PSR27490.1"/>
    <property type="molecule type" value="Genomic_DNA"/>
</dbReference>
<protein>
    <recommendedName>
        <fullName evidence="8">Glutamate 5-kinase</fullName>
        <ecNumber evidence="8">2.7.2.11</ecNumber>
    </recommendedName>
    <alternativeName>
        <fullName evidence="8">Gamma-glutamyl kinase</fullName>
        <shortName evidence="8">GK</shortName>
    </alternativeName>
</protein>
<evidence type="ECO:0000259" key="9">
    <source>
        <dbReference type="Pfam" id="PF00696"/>
    </source>
</evidence>
<evidence type="ECO:0000256" key="8">
    <source>
        <dbReference type="HAMAP-Rule" id="MF_00456"/>
    </source>
</evidence>
<dbReference type="SUPFAM" id="SSF53633">
    <property type="entry name" value="Carbamate kinase-like"/>
    <property type="match status" value="1"/>
</dbReference>
<dbReference type="InterPro" id="IPR011529">
    <property type="entry name" value="Glu_5kinase"/>
</dbReference>
<dbReference type="PRINTS" id="PR00474">
    <property type="entry name" value="GLU5KINASE"/>
</dbReference>
<keyword evidence="1 8" id="KW-0963">Cytoplasm</keyword>
<dbReference type="InterPro" id="IPR001057">
    <property type="entry name" value="Glu/AcGlu_kinase"/>
</dbReference>
<dbReference type="NCBIfam" id="TIGR01027">
    <property type="entry name" value="proB"/>
    <property type="match status" value="1"/>
</dbReference>
<evidence type="ECO:0000256" key="5">
    <source>
        <dbReference type="ARBA" id="ARBA00022741"/>
    </source>
</evidence>
<evidence type="ECO:0000313" key="10">
    <source>
        <dbReference type="EMBL" id="PSR27490.1"/>
    </source>
</evidence>
<dbReference type="PANTHER" id="PTHR43654:SF3">
    <property type="entry name" value="GLUTAMATE 5-KINASE"/>
    <property type="match status" value="1"/>
</dbReference>
<feature type="binding site" evidence="8">
    <location>
        <position position="158"/>
    </location>
    <ligand>
        <name>substrate</name>
    </ligand>
</feature>
<keyword evidence="5 8" id="KW-0547">Nucleotide-binding</keyword>
<dbReference type="GO" id="GO:0005524">
    <property type="term" value="F:ATP binding"/>
    <property type="evidence" value="ECO:0007669"/>
    <property type="project" value="UniProtKB-KW"/>
</dbReference>
<proteinExistence type="inferred from homology"/>
<dbReference type="FunFam" id="3.40.1160.10:FF:000018">
    <property type="entry name" value="Glutamate 5-kinase"/>
    <property type="match status" value="1"/>
</dbReference>
<keyword evidence="2 8" id="KW-0028">Amino-acid biosynthesis</keyword>
<feature type="binding site" evidence="8">
    <location>
        <begin position="220"/>
        <end position="226"/>
    </location>
    <ligand>
        <name>ATP</name>
        <dbReference type="ChEBI" id="CHEBI:30616"/>
    </ligand>
</feature>
<feature type="binding site" evidence="8">
    <location>
        <begin position="178"/>
        <end position="179"/>
    </location>
    <ligand>
        <name>ATP</name>
        <dbReference type="ChEBI" id="CHEBI:30616"/>
    </ligand>
</feature>
<dbReference type="Gene3D" id="3.40.1160.10">
    <property type="entry name" value="Acetylglutamate kinase-like"/>
    <property type="match status" value="1"/>
</dbReference>
<comment type="catalytic activity">
    <reaction evidence="8">
        <text>L-glutamate + ATP = L-glutamyl 5-phosphate + ADP</text>
        <dbReference type="Rhea" id="RHEA:14877"/>
        <dbReference type="ChEBI" id="CHEBI:29985"/>
        <dbReference type="ChEBI" id="CHEBI:30616"/>
        <dbReference type="ChEBI" id="CHEBI:58274"/>
        <dbReference type="ChEBI" id="CHEBI:456216"/>
        <dbReference type="EC" id="2.7.2.11"/>
    </reaction>
</comment>
<accession>A0A2T2WZ17</accession>
<dbReference type="GO" id="GO:0005829">
    <property type="term" value="C:cytosol"/>
    <property type="evidence" value="ECO:0007669"/>
    <property type="project" value="TreeGrafter"/>
</dbReference>
<dbReference type="CDD" id="cd04242">
    <property type="entry name" value="AAK_G5K_ProB"/>
    <property type="match status" value="1"/>
</dbReference>
<dbReference type="InterPro" id="IPR036393">
    <property type="entry name" value="AceGlu_kinase-like_sf"/>
</dbReference>
<comment type="caution">
    <text evidence="10">The sequence shown here is derived from an EMBL/GenBank/DDBJ whole genome shotgun (WGS) entry which is preliminary data.</text>
</comment>
<evidence type="ECO:0000256" key="3">
    <source>
        <dbReference type="ARBA" id="ARBA00022650"/>
    </source>
</evidence>
<dbReference type="UniPathway" id="UPA00098">
    <property type="reaction ID" value="UER00359"/>
</dbReference>
<dbReference type="InterPro" id="IPR041739">
    <property type="entry name" value="G5K_ProB"/>
</dbReference>
<dbReference type="AlphaFoldDB" id="A0A2T2WZ17"/>
<dbReference type="InterPro" id="IPR001048">
    <property type="entry name" value="Asp/Glu/Uridylate_kinase"/>
</dbReference>
<evidence type="ECO:0000256" key="6">
    <source>
        <dbReference type="ARBA" id="ARBA00022777"/>
    </source>
</evidence>
<feature type="binding site" evidence="8">
    <location>
        <position position="23"/>
    </location>
    <ligand>
        <name>ATP</name>
        <dbReference type="ChEBI" id="CHEBI:30616"/>
    </ligand>
</feature>
<dbReference type="GO" id="GO:0004349">
    <property type="term" value="F:glutamate 5-kinase activity"/>
    <property type="evidence" value="ECO:0007669"/>
    <property type="project" value="UniProtKB-UniRule"/>
</dbReference>
<feature type="binding site" evidence="8">
    <location>
        <position position="63"/>
    </location>
    <ligand>
        <name>substrate</name>
    </ligand>
</feature>
<evidence type="ECO:0000256" key="4">
    <source>
        <dbReference type="ARBA" id="ARBA00022679"/>
    </source>
</evidence>
<evidence type="ECO:0000256" key="1">
    <source>
        <dbReference type="ARBA" id="ARBA00022490"/>
    </source>
</evidence>
<evidence type="ECO:0000256" key="7">
    <source>
        <dbReference type="ARBA" id="ARBA00022840"/>
    </source>
</evidence>
<name>A0A2T2WZ17_SULTH</name>
<feature type="domain" description="Aspartate/glutamate/uridylate kinase" evidence="9">
    <location>
        <begin position="19"/>
        <end position="243"/>
    </location>
</feature>
<organism evidence="10 11">
    <name type="scientific">Sulfobacillus thermosulfidooxidans</name>
    <dbReference type="NCBI Taxonomy" id="28034"/>
    <lineage>
        <taxon>Bacteria</taxon>
        <taxon>Bacillati</taxon>
        <taxon>Bacillota</taxon>
        <taxon>Clostridia</taxon>
        <taxon>Eubacteriales</taxon>
        <taxon>Clostridiales Family XVII. Incertae Sedis</taxon>
        <taxon>Sulfobacillus</taxon>
    </lineage>
</organism>
<dbReference type="HAMAP" id="MF_00456">
    <property type="entry name" value="ProB"/>
    <property type="match status" value="1"/>
</dbReference>
<comment type="subcellular location">
    <subcellularLocation>
        <location evidence="8">Cytoplasm</location>
    </subcellularLocation>
</comment>
<dbReference type="PROSITE" id="PS00902">
    <property type="entry name" value="GLUTAMATE_5_KINASE"/>
    <property type="match status" value="1"/>
</dbReference>
<keyword evidence="3 8" id="KW-0641">Proline biosynthesis</keyword>
<keyword evidence="6 8" id="KW-0418">Kinase</keyword>
<evidence type="ECO:0000256" key="2">
    <source>
        <dbReference type="ARBA" id="ARBA00022605"/>
    </source>
</evidence>
<dbReference type="PANTHER" id="PTHR43654">
    <property type="entry name" value="GLUTAMATE 5-KINASE"/>
    <property type="match status" value="1"/>
</dbReference>
<sequence length="272" mass="29816">MRPHGGRIFVVEWGISQLRIVVKIGTSSLCGDDGRLMDARVENLARQIAWTRKQHHELIVVSSGAVGAGIGHTGKRPTNVIEKQALAAIGQTYLMQAYQRHLPDISLAQILLTRQDLEHPARRANSANTIQRLLEWGALPIVNENDTVAHEEIRIGDNDTLAARVAGLIQADLLILLSDVDGLYTEDPRQDPDAQHIATVPWVSAELLNRHTASKGPWGTGGMHTKLLAARIAQEHGIPTILADSSTYGILQHLIQGDPMRATYFLSQPENS</sequence>
<gene>
    <name evidence="8 10" type="primary">proB</name>
    <name evidence="10" type="ORF">C7B47_07975</name>
</gene>
<reference evidence="10 11" key="1">
    <citation type="journal article" date="2014" name="BMC Genomics">
        <title>Comparison of environmental and isolate Sulfobacillus genomes reveals diverse carbon, sulfur, nitrogen, and hydrogen metabolisms.</title>
        <authorList>
            <person name="Justice N.B."/>
            <person name="Norman A."/>
            <person name="Brown C.T."/>
            <person name="Singh A."/>
            <person name="Thomas B.C."/>
            <person name="Banfield J.F."/>
        </authorList>
    </citation>
    <scope>NUCLEOTIDE SEQUENCE [LARGE SCALE GENOMIC DNA]</scope>
    <source>
        <strain evidence="10">AMDSBA5</strain>
    </source>
</reference>
<dbReference type="EC" id="2.7.2.11" evidence="8"/>
<comment type="similarity">
    <text evidence="8">Belongs to the glutamate 5-kinase family.</text>
</comment>
<dbReference type="GO" id="GO:0055129">
    <property type="term" value="P:L-proline biosynthetic process"/>
    <property type="evidence" value="ECO:0007669"/>
    <property type="project" value="UniProtKB-UniRule"/>
</dbReference>
<keyword evidence="7 8" id="KW-0067">ATP-binding</keyword>
<dbReference type="PIRSF" id="PIRSF000729">
    <property type="entry name" value="GK"/>
    <property type="match status" value="1"/>
</dbReference>
<dbReference type="Pfam" id="PF00696">
    <property type="entry name" value="AA_kinase"/>
    <property type="match status" value="1"/>
</dbReference>
<dbReference type="InterPro" id="IPR005715">
    <property type="entry name" value="Glu_5kinase/COase_Synthase"/>
</dbReference>
<comment type="function">
    <text evidence="8">Catalyzes the transfer of a phosphate group to glutamate to form L-glutamate 5-phosphate.</text>
</comment>
<dbReference type="Proteomes" id="UP000242705">
    <property type="component" value="Unassembled WGS sequence"/>
</dbReference>
<keyword evidence="4 8" id="KW-0808">Transferase</keyword>